<comment type="caution">
    <text evidence="3">The sequence shown here is derived from an EMBL/GenBank/DDBJ whole genome shotgun (WGS) entry which is preliminary data.</text>
</comment>
<name>A0A4Y8M5V5_9BACL</name>
<gene>
    <name evidence="3" type="ORF">E2980_03590</name>
    <name evidence="2" type="ORF">E2980_18990</name>
</gene>
<dbReference type="GO" id="GO:0015074">
    <property type="term" value="P:DNA integration"/>
    <property type="evidence" value="ECO:0007669"/>
    <property type="project" value="InterPro"/>
</dbReference>
<evidence type="ECO:0000313" key="3">
    <source>
        <dbReference type="EMBL" id="TFE30872.1"/>
    </source>
</evidence>
<organism evidence="3 4">
    <name type="scientific">Cohnella luojiensis</name>
    <dbReference type="NCBI Taxonomy" id="652876"/>
    <lineage>
        <taxon>Bacteria</taxon>
        <taxon>Bacillati</taxon>
        <taxon>Bacillota</taxon>
        <taxon>Bacilli</taxon>
        <taxon>Bacillales</taxon>
        <taxon>Paenibacillaceae</taxon>
        <taxon>Cohnella</taxon>
    </lineage>
</organism>
<proteinExistence type="predicted"/>
<feature type="domain" description="Integrase catalytic" evidence="1">
    <location>
        <begin position="1"/>
        <end position="29"/>
    </location>
</feature>
<evidence type="ECO:0000313" key="2">
    <source>
        <dbReference type="EMBL" id="TFE23578.1"/>
    </source>
</evidence>
<feature type="non-terminal residue" evidence="3">
    <location>
        <position position="1"/>
    </location>
</feature>
<sequence>QEMFEYIELFYNRKRIHGSLGYVSPLRFEALYYSNIS</sequence>
<keyword evidence="4" id="KW-1185">Reference proteome</keyword>
<dbReference type="InterPro" id="IPR001584">
    <property type="entry name" value="Integrase_cat-core"/>
</dbReference>
<evidence type="ECO:0000259" key="1">
    <source>
        <dbReference type="Pfam" id="PF13333"/>
    </source>
</evidence>
<accession>A0A4Y8M5V5</accession>
<dbReference type="AlphaFoldDB" id="A0A4Y8M5V5"/>
<dbReference type="EMBL" id="SOMN01000002">
    <property type="protein sequence ID" value="TFE30872.1"/>
    <property type="molecule type" value="Genomic_DNA"/>
</dbReference>
<dbReference type="Proteomes" id="UP000297900">
    <property type="component" value="Unassembled WGS sequence"/>
</dbReference>
<dbReference type="EMBL" id="SOMN01000033">
    <property type="protein sequence ID" value="TFE23578.1"/>
    <property type="molecule type" value="Genomic_DNA"/>
</dbReference>
<reference evidence="3 4" key="1">
    <citation type="submission" date="2019-03" db="EMBL/GenBank/DDBJ databases">
        <title>Cohnella endophytica sp. nov., a novel endophytic bacterium isolated from bark of Sonneratia apetala.</title>
        <authorList>
            <person name="Tuo L."/>
        </authorList>
    </citation>
    <scope>NUCLEOTIDE SEQUENCE [LARGE SCALE GENOMIC DNA]</scope>
    <source>
        <strain evidence="3 4">CCTCC AB 208254</strain>
    </source>
</reference>
<evidence type="ECO:0000313" key="4">
    <source>
        <dbReference type="Proteomes" id="UP000297900"/>
    </source>
</evidence>
<protein>
    <submittedName>
        <fullName evidence="3">IS3 family transposase</fullName>
    </submittedName>
</protein>
<dbReference type="Pfam" id="PF13333">
    <property type="entry name" value="rve_2"/>
    <property type="match status" value="1"/>
</dbReference>